<evidence type="ECO:0000256" key="5">
    <source>
        <dbReference type="ARBA" id="ARBA00022989"/>
    </source>
</evidence>
<evidence type="ECO:0000256" key="6">
    <source>
        <dbReference type="ARBA" id="ARBA00023136"/>
    </source>
</evidence>
<keyword evidence="4 7" id="KW-0812">Transmembrane</keyword>
<evidence type="ECO:0000256" key="3">
    <source>
        <dbReference type="ARBA" id="ARBA00022475"/>
    </source>
</evidence>
<feature type="transmembrane region" description="Helical" evidence="7">
    <location>
        <begin position="53"/>
        <end position="72"/>
    </location>
</feature>
<evidence type="ECO:0000259" key="8">
    <source>
        <dbReference type="Pfam" id="PF02308"/>
    </source>
</evidence>
<dbReference type="InterPro" id="IPR003416">
    <property type="entry name" value="MgtC/SapB/SrpB/YhiD_fam"/>
</dbReference>
<dbReference type="EMBL" id="CP029556">
    <property type="protein sequence ID" value="AXA85253.1"/>
    <property type="molecule type" value="Genomic_DNA"/>
</dbReference>
<evidence type="ECO:0000256" key="2">
    <source>
        <dbReference type="ARBA" id="ARBA00009298"/>
    </source>
</evidence>
<dbReference type="GO" id="GO:0008168">
    <property type="term" value="F:methyltransferase activity"/>
    <property type="evidence" value="ECO:0007669"/>
    <property type="project" value="UniProtKB-KW"/>
</dbReference>
<keyword evidence="9" id="KW-0808">Transferase</keyword>
<evidence type="ECO:0000256" key="4">
    <source>
        <dbReference type="ARBA" id="ARBA00022692"/>
    </source>
</evidence>
<comment type="subcellular location">
    <subcellularLocation>
        <location evidence="7">Cell inner membrane</location>
        <topology evidence="7">Multi-pass membrane protein</topology>
    </subcellularLocation>
    <subcellularLocation>
        <location evidence="1">Cell membrane</location>
        <topology evidence="1">Multi-pass membrane protein</topology>
    </subcellularLocation>
</comment>
<dbReference type="AlphaFoldDB" id="A0A344J893"/>
<sequence>MNVPTDVATALAAEFTLPAGGVPAVVLVRLMLAALLGGVIGYEREKKERTAGLKTHILVSVGSTLFVLAPLYAGVSQADNTRVVQGVVSGIGFLGAGAILKLQKDVRVEGLTTAASIWLTSAIGVAVGLGNGLLAVAATAVALFVTAVIPHLMGKPHD</sequence>
<feature type="transmembrane region" description="Helical" evidence="7">
    <location>
        <begin position="20"/>
        <end position="41"/>
    </location>
</feature>
<proteinExistence type="inferred from homology"/>
<keyword evidence="6 7" id="KW-0472">Membrane</keyword>
<protein>
    <recommendedName>
        <fullName evidence="7">Protein MgtC</fullName>
    </recommendedName>
</protein>
<dbReference type="OrthoDB" id="9811198at2"/>
<evidence type="ECO:0000313" key="9">
    <source>
        <dbReference type="EMBL" id="AXA85253.1"/>
    </source>
</evidence>
<dbReference type="PANTHER" id="PTHR33778">
    <property type="entry name" value="PROTEIN MGTC"/>
    <property type="match status" value="1"/>
</dbReference>
<keyword evidence="5 7" id="KW-1133">Transmembrane helix</keyword>
<dbReference type="Pfam" id="PF02308">
    <property type="entry name" value="MgtC"/>
    <property type="match status" value="1"/>
</dbReference>
<evidence type="ECO:0000256" key="1">
    <source>
        <dbReference type="ARBA" id="ARBA00004651"/>
    </source>
</evidence>
<organism evidence="9 10">
    <name type="scientific">Solilutibacter oculi</name>
    <dbReference type="NCBI Taxonomy" id="2698682"/>
    <lineage>
        <taxon>Bacteria</taxon>
        <taxon>Pseudomonadati</taxon>
        <taxon>Pseudomonadota</taxon>
        <taxon>Gammaproteobacteria</taxon>
        <taxon>Lysobacterales</taxon>
        <taxon>Lysobacteraceae</taxon>
        <taxon>Solilutibacter</taxon>
    </lineage>
</organism>
<keyword evidence="9" id="KW-0489">Methyltransferase</keyword>
<keyword evidence="3" id="KW-1003">Cell membrane</keyword>
<feature type="transmembrane region" description="Helical" evidence="7">
    <location>
        <begin position="133"/>
        <end position="153"/>
    </location>
</feature>
<name>A0A344J893_9GAMM</name>
<keyword evidence="10" id="KW-1185">Reference proteome</keyword>
<evidence type="ECO:0000313" key="10">
    <source>
        <dbReference type="Proteomes" id="UP000251842"/>
    </source>
</evidence>
<keyword evidence="7" id="KW-0997">Cell inner membrane</keyword>
<feature type="domain" description="MgtC/SapB/SrpB/YhiD N-terminal" evidence="8">
    <location>
        <begin position="30"/>
        <end position="152"/>
    </location>
</feature>
<dbReference type="InterPro" id="IPR049177">
    <property type="entry name" value="MgtC_SapB_SrpB_YhiD_N"/>
</dbReference>
<dbReference type="KEGG" id="lue:DCD74_11720"/>
<dbReference type="GO" id="GO:0005886">
    <property type="term" value="C:plasma membrane"/>
    <property type="evidence" value="ECO:0007669"/>
    <property type="project" value="UniProtKB-SubCell"/>
</dbReference>
<dbReference type="PRINTS" id="PR01837">
    <property type="entry name" value="MGTCSAPBPROT"/>
</dbReference>
<comment type="similarity">
    <text evidence="2 7">Belongs to the MgtC/SapB family.</text>
</comment>
<accession>A0A344J893</accession>
<dbReference type="PANTHER" id="PTHR33778:SF1">
    <property type="entry name" value="MAGNESIUM TRANSPORTER YHID-RELATED"/>
    <property type="match status" value="1"/>
</dbReference>
<reference evidence="10" key="1">
    <citation type="submission" date="2018-05" db="EMBL/GenBank/DDBJ databases">
        <title>Luteimonas pekinense sp. nov., isolated from human Meibomian gland secretions, Beijing, China.</title>
        <authorList>
            <person name="Wen T."/>
            <person name="Bai H."/>
            <person name="Lv H."/>
        </authorList>
    </citation>
    <scope>NUCLEOTIDE SEQUENCE [LARGE SCALE GENOMIC DNA]</scope>
    <source>
        <strain evidence="10">83-4</strain>
    </source>
</reference>
<dbReference type="Proteomes" id="UP000251842">
    <property type="component" value="Chromosome"/>
</dbReference>
<gene>
    <name evidence="9" type="ORF">DCD74_11720</name>
</gene>
<dbReference type="GO" id="GO:0032259">
    <property type="term" value="P:methylation"/>
    <property type="evidence" value="ECO:0007669"/>
    <property type="project" value="UniProtKB-KW"/>
</dbReference>
<feature type="transmembrane region" description="Helical" evidence="7">
    <location>
        <begin position="84"/>
        <end position="102"/>
    </location>
</feature>
<dbReference type="RefSeq" id="WP_112927462.1">
    <property type="nucleotide sequence ID" value="NZ_CP029556.1"/>
</dbReference>
<evidence type="ECO:0000256" key="7">
    <source>
        <dbReference type="RuleBase" id="RU365041"/>
    </source>
</evidence>